<dbReference type="PANTHER" id="PTHR35175">
    <property type="entry name" value="DUF1289 DOMAIN-CONTAINING PROTEIN"/>
    <property type="match status" value="1"/>
</dbReference>
<dbReference type="RefSeq" id="WP_394407159.1">
    <property type="nucleotide sequence ID" value="NZ_JBIGIC010000002.1"/>
</dbReference>
<name>A0ABW7H8T5_9BURK</name>
<comment type="caution">
    <text evidence="2">The sequence shown here is derived from an EMBL/GenBank/DDBJ whole genome shotgun (WGS) entry which is preliminary data.</text>
</comment>
<sequence>MKAVEPPPDPCRAGSSGPAISSGGAPKSPCVNVCQMDAASGWCRGCARRLDEIAGWGSAPELRQRQILDQLPARRIELQRRGLWLGAVSNAKG</sequence>
<dbReference type="Proteomes" id="UP001606134">
    <property type="component" value="Unassembled WGS sequence"/>
</dbReference>
<feature type="compositionally biased region" description="Pro residues" evidence="1">
    <location>
        <begin position="1"/>
        <end position="10"/>
    </location>
</feature>
<accession>A0ABW7H8T5</accession>
<feature type="compositionally biased region" description="Low complexity" evidence="1">
    <location>
        <begin position="13"/>
        <end position="26"/>
    </location>
</feature>
<dbReference type="InterPro" id="IPR010710">
    <property type="entry name" value="DUF1289"/>
</dbReference>
<evidence type="ECO:0000313" key="2">
    <source>
        <dbReference type="EMBL" id="MFG6486189.1"/>
    </source>
</evidence>
<evidence type="ECO:0000256" key="1">
    <source>
        <dbReference type="SAM" id="MobiDB-lite"/>
    </source>
</evidence>
<evidence type="ECO:0000313" key="3">
    <source>
        <dbReference type="Proteomes" id="UP001606134"/>
    </source>
</evidence>
<proteinExistence type="predicted"/>
<dbReference type="EMBL" id="JBIGIC010000002">
    <property type="protein sequence ID" value="MFG6486189.1"/>
    <property type="molecule type" value="Genomic_DNA"/>
</dbReference>
<dbReference type="PANTHER" id="PTHR35175:SF2">
    <property type="entry name" value="DUF1289 DOMAIN-CONTAINING PROTEIN"/>
    <property type="match status" value="1"/>
</dbReference>
<dbReference type="Pfam" id="PF06945">
    <property type="entry name" value="DUF1289"/>
    <property type="match status" value="1"/>
</dbReference>
<organism evidence="2 3">
    <name type="scientific">Pelomonas candidula</name>
    <dbReference type="NCBI Taxonomy" id="3299025"/>
    <lineage>
        <taxon>Bacteria</taxon>
        <taxon>Pseudomonadati</taxon>
        <taxon>Pseudomonadota</taxon>
        <taxon>Betaproteobacteria</taxon>
        <taxon>Burkholderiales</taxon>
        <taxon>Sphaerotilaceae</taxon>
        <taxon>Roseateles</taxon>
    </lineage>
</organism>
<reference evidence="2 3" key="1">
    <citation type="submission" date="2024-08" db="EMBL/GenBank/DDBJ databases">
        <authorList>
            <person name="Lu H."/>
        </authorList>
    </citation>
    <scope>NUCLEOTIDE SEQUENCE [LARGE SCALE GENOMIC DNA]</scope>
    <source>
        <strain evidence="2 3">BYS78W</strain>
    </source>
</reference>
<feature type="region of interest" description="Disordered" evidence="1">
    <location>
        <begin position="1"/>
        <end position="26"/>
    </location>
</feature>
<protein>
    <submittedName>
        <fullName evidence="2">DUF1289 domain-containing protein</fullName>
    </submittedName>
</protein>
<keyword evidence="3" id="KW-1185">Reference proteome</keyword>
<gene>
    <name evidence="2" type="ORF">ACG04R_05860</name>
</gene>